<evidence type="ECO:0000256" key="2">
    <source>
        <dbReference type="SAM" id="Phobius"/>
    </source>
</evidence>
<feature type="coiled-coil region" evidence="1">
    <location>
        <begin position="16"/>
        <end position="43"/>
    </location>
</feature>
<sequence length="671" mass="69002">MAAGERTVRIRFDGSVAGLTRAVKVAQAQLSGLEKRTESLRRSTAGFTAGVSRSVGALARFAVVLASLASVLNIVGGVGAAIGAMAGAAGLLPAAGFAAAGALAAVKLGADGITAAFERLTPTLDAMRAEVSATFERSLGPAVTDLQAVLPRLTGGIQQVASALGNAASQFTSMLNSGARTEQLQLILDNTAQIVRNLGAWLAPVGAAFVRVGAVGSTALAGLTAGAGAAGERFNQFVQQAANDGRLQAWIQDGIQAFRELGAIIGDVSAIVRAVFSALNDAGLGLGGTLGALTKQVRAFVESAEGQQVLRALAEAVAVVAQNVSTVLGAALAAIAPVLPPLLAAFAQFTTQITALLVPALQFVGPLLQGLALFLQQNMTWLGPLALAVGGVAVAIRGVTTAVNLWRAAVVAYTVAQWALNAALTANPIGLVIGLITALVAAIVVVWNRSAAFREFFIGVWHAIQAAVGAVVNWFRNAWNTAWTFITNRWRGITGFFSGLWSGVRSGVSSVVNFFRNTWNTAVNRVRGFFSGLGDFVGGVWDGITTGIRSAINAVLRVINTAIRGVNAVTGVVGVPAIPTIPYLAKGGTAQAGRTYLVGEQGPELFTPGRTGRVTNARTTAEAMGGTSGGAQVLELHLDLGEGIRQVVQVNLDRRDRQTRRAVLQGVGAAR</sequence>
<keyword evidence="1" id="KW-0175">Coiled coil</keyword>
<keyword evidence="2" id="KW-0812">Transmembrane</keyword>
<reference evidence="3 4" key="1">
    <citation type="journal article" date="2015" name="Antonie Van Leeuwenhoek">
        <title>Prauserella endophytica sp. nov., an endophytic actinobacterium isolated from Tamarix taklamakanensis.</title>
        <authorList>
            <person name="Liu J.M."/>
            <person name="Habden X."/>
            <person name="Guo L."/>
            <person name="Tuo L."/>
            <person name="Jiang Z.K."/>
            <person name="Liu S.W."/>
            <person name="Liu X.F."/>
            <person name="Chen L."/>
            <person name="Li R.F."/>
            <person name="Zhang Y.Q."/>
            <person name="Sun C.H."/>
        </authorList>
    </citation>
    <scope>NUCLEOTIDE SEQUENCE [LARGE SCALE GENOMIC DNA]</scope>
    <source>
        <strain evidence="3 4">CGMCC 4.7182</strain>
    </source>
</reference>
<feature type="transmembrane region" description="Helical" evidence="2">
    <location>
        <begin position="61"/>
        <end position="85"/>
    </location>
</feature>
<feature type="transmembrane region" description="Helical" evidence="2">
    <location>
        <begin position="495"/>
        <end position="515"/>
    </location>
</feature>
<protein>
    <recommendedName>
        <fullName evidence="5">Tape measure protein</fullName>
    </recommendedName>
</protein>
<feature type="transmembrane region" description="Helical" evidence="2">
    <location>
        <begin position="327"/>
        <end position="347"/>
    </location>
</feature>
<keyword evidence="2" id="KW-1133">Transmembrane helix</keyword>
<feature type="transmembrane region" description="Helical" evidence="2">
    <location>
        <begin position="426"/>
        <end position="447"/>
    </location>
</feature>
<accession>A0ABY2RSW1</accession>
<dbReference type="RefSeq" id="WP_137097531.1">
    <property type="nucleotide sequence ID" value="NZ_SWMS01000059.1"/>
</dbReference>
<organism evidence="3 4">
    <name type="scientific">Prauserella endophytica</name>
    <dbReference type="NCBI Taxonomy" id="1592324"/>
    <lineage>
        <taxon>Bacteria</taxon>
        <taxon>Bacillati</taxon>
        <taxon>Actinomycetota</taxon>
        <taxon>Actinomycetes</taxon>
        <taxon>Pseudonocardiales</taxon>
        <taxon>Pseudonocardiaceae</taxon>
        <taxon>Prauserella</taxon>
        <taxon>Prauserella coralliicola group</taxon>
    </lineage>
</organism>
<evidence type="ECO:0000313" key="4">
    <source>
        <dbReference type="Proteomes" id="UP000309992"/>
    </source>
</evidence>
<keyword evidence="2" id="KW-0472">Membrane</keyword>
<feature type="transmembrane region" description="Helical" evidence="2">
    <location>
        <begin position="91"/>
        <end position="110"/>
    </location>
</feature>
<evidence type="ECO:0000313" key="3">
    <source>
        <dbReference type="EMBL" id="TKG58047.1"/>
    </source>
</evidence>
<feature type="transmembrane region" description="Helical" evidence="2">
    <location>
        <begin position="456"/>
        <end position="475"/>
    </location>
</feature>
<proteinExistence type="predicted"/>
<dbReference type="Proteomes" id="UP000309992">
    <property type="component" value="Unassembled WGS sequence"/>
</dbReference>
<feature type="transmembrane region" description="Helical" evidence="2">
    <location>
        <begin position="353"/>
        <end position="375"/>
    </location>
</feature>
<dbReference type="EMBL" id="SWMS01000059">
    <property type="protein sequence ID" value="TKG58047.1"/>
    <property type="molecule type" value="Genomic_DNA"/>
</dbReference>
<evidence type="ECO:0000256" key="1">
    <source>
        <dbReference type="SAM" id="Coils"/>
    </source>
</evidence>
<name>A0ABY2RSW1_9PSEU</name>
<evidence type="ECO:0008006" key="5">
    <source>
        <dbReference type="Google" id="ProtNLM"/>
    </source>
</evidence>
<keyword evidence="4" id="KW-1185">Reference proteome</keyword>
<feature type="transmembrane region" description="Helical" evidence="2">
    <location>
        <begin position="382"/>
        <end position="406"/>
    </location>
</feature>
<comment type="caution">
    <text evidence="3">The sequence shown here is derived from an EMBL/GenBank/DDBJ whole genome shotgun (WGS) entry which is preliminary data.</text>
</comment>
<gene>
    <name evidence="3" type="ORF">FCN18_38470</name>
</gene>